<name>A0ABD3XWP3_SINWO</name>
<evidence type="ECO:0000313" key="2">
    <source>
        <dbReference type="EMBL" id="KAL3889818.1"/>
    </source>
</evidence>
<keyword evidence="3" id="KW-1185">Reference proteome</keyword>
<accession>A0ABD3XWP3</accession>
<reference evidence="2 3" key="1">
    <citation type="submission" date="2024-11" db="EMBL/GenBank/DDBJ databases">
        <title>Chromosome-level genome assembly of the freshwater bivalve Anodonta woodiana.</title>
        <authorList>
            <person name="Chen X."/>
        </authorList>
    </citation>
    <scope>NUCLEOTIDE SEQUENCE [LARGE SCALE GENOMIC DNA]</scope>
    <source>
        <strain evidence="2">MN2024</strain>
        <tissue evidence="2">Gills</tissue>
    </source>
</reference>
<comment type="caution">
    <text evidence="2">The sequence shown here is derived from an EMBL/GenBank/DDBJ whole genome shotgun (WGS) entry which is preliminary data.</text>
</comment>
<keyword evidence="1" id="KW-0812">Transmembrane</keyword>
<proteinExistence type="predicted"/>
<protein>
    <submittedName>
        <fullName evidence="2">Uncharacterized protein</fullName>
    </submittedName>
</protein>
<organism evidence="2 3">
    <name type="scientific">Sinanodonta woodiana</name>
    <name type="common">Chinese pond mussel</name>
    <name type="synonym">Anodonta woodiana</name>
    <dbReference type="NCBI Taxonomy" id="1069815"/>
    <lineage>
        <taxon>Eukaryota</taxon>
        <taxon>Metazoa</taxon>
        <taxon>Spiralia</taxon>
        <taxon>Lophotrochozoa</taxon>
        <taxon>Mollusca</taxon>
        <taxon>Bivalvia</taxon>
        <taxon>Autobranchia</taxon>
        <taxon>Heteroconchia</taxon>
        <taxon>Palaeoheterodonta</taxon>
        <taxon>Unionida</taxon>
        <taxon>Unionoidea</taxon>
        <taxon>Unionidae</taxon>
        <taxon>Unioninae</taxon>
        <taxon>Sinanodonta</taxon>
    </lineage>
</organism>
<evidence type="ECO:0000313" key="3">
    <source>
        <dbReference type="Proteomes" id="UP001634394"/>
    </source>
</evidence>
<gene>
    <name evidence="2" type="ORF">ACJMK2_002146</name>
</gene>
<feature type="transmembrane region" description="Helical" evidence="1">
    <location>
        <begin position="89"/>
        <end position="107"/>
    </location>
</feature>
<dbReference type="EMBL" id="JBJQND010000001">
    <property type="protein sequence ID" value="KAL3889818.1"/>
    <property type="molecule type" value="Genomic_DNA"/>
</dbReference>
<dbReference type="AlphaFoldDB" id="A0ABD3XWP3"/>
<feature type="transmembrane region" description="Helical" evidence="1">
    <location>
        <begin position="48"/>
        <end position="69"/>
    </location>
</feature>
<evidence type="ECO:0000256" key="1">
    <source>
        <dbReference type="SAM" id="Phobius"/>
    </source>
</evidence>
<dbReference type="Proteomes" id="UP001634394">
    <property type="component" value="Unassembled WGS sequence"/>
</dbReference>
<keyword evidence="1" id="KW-0472">Membrane</keyword>
<sequence>MIRIEYERQVDQEISPDELEIHDVTRYQSENNGLALQTWPKVIGISQIISGFVTSILGILEVFVIPLIVDPAREDALHLGKDNCFGAGLWAGILMILTGSAATRASISKRASSVYRFFSLTILTLVIYAFVSVLLIVGYGISWTTHDVYQNSTREAIHLFVTLSTELGLIFAVTSFLKYYSVVLLGEFGLLSKWISCFVDCCVPLWLYCAVLGSPMPCPSYQTTFRSIPSIPLHQLIYTNANGFHLQKKITASGTF</sequence>
<keyword evidence="1" id="KW-1133">Transmembrane helix</keyword>
<feature type="transmembrane region" description="Helical" evidence="1">
    <location>
        <begin position="114"/>
        <end position="137"/>
    </location>
</feature>